<sequence>MQRHDLEILLLGMEAVTVLRMGFACLVALCLLAISRSGKPFPWRWLSLVLGITMVLAFCIPWAITTYTVTRLTDADTLFFLPAEEVGPSSKVLYDAYHRWNDYHLMIITGSLLTFPLTLIVMAQAAALMILGLYRTARPRDG</sequence>
<gene>
    <name evidence="2" type="ORF">C8N44_10439</name>
</gene>
<evidence type="ECO:0000313" key="3">
    <source>
        <dbReference type="Proteomes" id="UP000244069"/>
    </source>
</evidence>
<name>A0A2T6B3Q3_9RHOB</name>
<protein>
    <submittedName>
        <fullName evidence="2">Uncharacterized protein</fullName>
    </submittedName>
</protein>
<organism evidence="2 3">
    <name type="scientific">Allosediminivita pacifica</name>
    <dbReference type="NCBI Taxonomy" id="1267769"/>
    <lineage>
        <taxon>Bacteria</taxon>
        <taxon>Pseudomonadati</taxon>
        <taxon>Pseudomonadota</taxon>
        <taxon>Alphaproteobacteria</taxon>
        <taxon>Rhodobacterales</taxon>
        <taxon>Paracoccaceae</taxon>
        <taxon>Allosediminivita</taxon>
    </lineage>
</organism>
<reference evidence="2 3" key="1">
    <citation type="submission" date="2018-04" db="EMBL/GenBank/DDBJ databases">
        <title>Genomic Encyclopedia of Archaeal and Bacterial Type Strains, Phase II (KMG-II): from individual species to whole genera.</title>
        <authorList>
            <person name="Goeker M."/>
        </authorList>
    </citation>
    <scope>NUCLEOTIDE SEQUENCE [LARGE SCALE GENOMIC DNA]</scope>
    <source>
        <strain evidence="2 3">DSM 29329</strain>
    </source>
</reference>
<accession>A0A2T6B3Q3</accession>
<keyword evidence="3" id="KW-1185">Reference proteome</keyword>
<proteinExistence type="predicted"/>
<keyword evidence="1" id="KW-1133">Transmembrane helix</keyword>
<dbReference type="AlphaFoldDB" id="A0A2T6B3Q3"/>
<dbReference type="Proteomes" id="UP000244069">
    <property type="component" value="Unassembled WGS sequence"/>
</dbReference>
<keyword evidence="1" id="KW-0812">Transmembrane</keyword>
<evidence type="ECO:0000313" key="2">
    <source>
        <dbReference type="EMBL" id="PTX50684.1"/>
    </source>
</evidence>
<keyword evidence="1" id="KW-0472">Membrane</keyword>
<dbReference type="RefSeq" id="WP_158273997.1">
    <property type="nucleotide sequence ID" value="NZ_QBKN01000004.1"/>
</dbReference>
<evidence type="ECO:0000256" key="1">
    <source>
        <dbReference type="SAM" id="Phobius"/>
    </source>
</evidence>
<feature type="transmembrane region" description="Helical" evidence="1">
    <location>
        <begin position="15"/>
        <end position="34"/>
    </location>
</feature>
<comment type="caution">
    <text evidence="2">The sequence shown here is derived from an EMBL/GenBank/DDBJ whole genome shotgun (WGS) entry which is preliminary data.</text>
</comment>
<feature type="transmembrane region" description="Helical" evidence="1">
    <location>
        <begin position="46"/>
        <end position="64"/>
    </location>
</feature>
<dbReference type="EMBL" id="QBKN01000004">
    <property type="protein sequence ID" value="PTX50684.1"/>
    <property type="molecule type" value="Genomic_DNA"/>
</dbReference>
<feature type="transmembrane region" description="Helical" evidence="1">
    <location>
        <begin position="103"/>
        <end position="134"/>
    </location>
</feature>